<comment type="catalytic activity">
    <reaction evidence="7">
        <text>(2R)-O-phospho-3-sulfolactate + H2O = (2R)-3-sulfolactate + phosphate</text>
        <dbReference type="Rhea" id="RHEA:23416"/>
        <dbReference type="ChEBI" id="CHEBI:15377"/>
        <dbReference type="ChEBI" id="CHEBI:15597"/>
        <dbReference type="ChEBI" id="CHEBI:43474"/>
        <dbReference type="ChEBI" id="CHEBI:58738"/>
        <dbReference type="EC" id="3.1.3.71"/>
    </reaction>
</comment>
<dbReference type="RefSeq" id="WP_379930574.1">
    <property type="nucleotide sequence ID" value="NZ_JBHUMM010000043.1"/>
</dbReference>
<evidence type="ECO:0000256" key="7">
    <source>
        <dbReference type="ARBA" id="ARBA00033711"/>
    </source>
</evidence>
<gene>
    <name evidence="8" type="ORF">ACFSUC_15720</name>
</gene>
<dbReference type="EMBL" id="JBHUMM010000043">
    <property type="protein sequence ID" value="MFD2673018.1"/>
    <property type="molecule type" value="Genomic_DNA"/>
</dbReference>
<comment type="similarity">
    <text evidence="2">Belongs to the ComB family.</text>
</comment>
<dbReference type="Gene3D" id="3.90.1560.10">
    <property type="entry name" value="ComB-like"/>
    <property type="match status" value="1"/>
</dbReference>
<name>A0ABW5RDH1_9BACL</name>
<dbReference type="Pfam" id="PF04029">
    <property type="entry name" value="2-ph_phosp"/>
    <property type="match status" value="1"/>
</dbReference>
<reference evidence="9" key="1">
    <citation type="journal article" date="2019" name="Int. J. Syst. Evol. Microbiol.">
        <title>The Global Catalogue of Microorganisms (GCM) 10K type strain sequencing project: providing services to taxonomists for standard genome sequencing and annotation.</title>
        <authorList>
            <consortium name="The Broad Institute Genomics Platform"/>
            <consortium name="The Broad Institute Genome Sequencing Center for Infectious Disease"/>
            <person name="Wu L."/>
            <person name="Ma J."/>
        </authorList>
    </citation>
    <scope>NUCLEOTIDE SEQUENCE [LARGE SCALE GENOMIC DNA]</scope>
    <source>
        <strain evidence="9">KCTC 33676</strain>
    </source>
</reference>
<keyword evidence="9" id="KW-1185">Reference proteome</keyword>
<dbReference type="PANTHER" id="PTHR37311:SF1">
    <property type="entry name" value="2-PHOSPHOSULFOLACTATE PHOSPHATASE-RELATED"/>
    <property type="match status" value="1"/>
</dbReference>
<comment type="caution">
    <text evidence="8">The sequence shown here is derived from an EMBL/GenBank/DDBJ whole genome shotgun (WGS) entry which is preliminary data.</text>
</comment>
<evidence type="ECO:0000256" key="6">
    <source>
        <dbReference type="ARBA" id="ARBA00022842"/>
    </source>
</evidence>
<evidence type="ECO:0000313" key="8">
    <source>
        <dbReference type="EMBL" id="MFD2673018.1"/>
    </source>
</evidence>
<comment type="cofactor">
    <cofactor evidence="1">
        <name>Mg(2+)</name>
        <dbReference type="ChEBI" id="CHEBI:18420"/>
    </cofactor>
</comment>
<proteinExistence type="inferred from homology"/>
<dbReference type="EC" id="3.1.3.71" evidence="3"/>
<evidence type="ECO:0000256" key="3">
    <source>
        <dbReference type="ARBA" id="ARBA00012953"/>
    </source>
</evidence>
<dbReference type="Proteomes" id="UP001597497">
    <property type="component" value="Unassembled WGS sequence"/>
</dbReference>
<accession>A0ABW5RDH1</accession>
<evidence type="ECO:0000256" key="5">
    <source>
        <dbReference type="ARBA" id="ARBA00022801"/>
    </source>
</evidence>
<keyword evidence="5" id="KW-0378">Hydrolase</keyword>
<organism evidence="8 9">
    <name type="scientific">Marinicrinis sediminis</name>
    <dbReference type="NCBI Taxonomy" id="1652465"/>
    <lineage>
        <taxon>Bacteria</taxon>
        <taxon>Bacillati</taxon>
        <taxon>Bacillota</taxon>
        <taxon>Bacilli</taxon>
        <taxon>Bacillales</taxon>
        <taxon>Paenibacillaceae</taxon>
    </lineage>
</organism>
<dbReference type="InterPro" id="IPR005238">
    <property type="entry name" value="ComB-like"/>
</dbReference>
<evidence type="ECO:0000256" key="1">
    <source>
        <dbReference type="ARBA" id="ARBA00001946"/>
    </source>
</evidence>
<evidence type="ECO:0000256" key="2">
    <source>
        <dbReference type="ARBA" id="ARBA00009997"/>
    </source>
</evidence>
<evidence type="ECO:0000313" key="9">
    <source>
        <dbReference type="Proteomes" id="UP001597497"/>
    </source>
</evidence>
<sequence length="240" mass="26277">MKIHTLHYIEGAKQAKGIAVIIDVFRAFTMACYMSDQDAKRIIPVGDLAHAHRLKAKYPQSVLIGERGGTILPGFDYGNSPAQIKGVSFAEKTVIHTTSAGTQGLVHAGQADEVLTGSFVNAGAIVSYIQQKAPAEVSLVCMGWGGQQEADEDTLCAAFLRDRLLGKETRFAEISAYLQTESKTESFLRLANDPSAPPEDFHYCMQLDAFPFVLKANWHPENEHLQLERIPVEQQVSTSG</sequence>
<keyword evidence="6" id="KW-0460">Magnesium</keyword>
<dbReference type="InterPro" id="IPR036702">
    <property type="entry name" value="ComB-like_sf"/>
</dbReference>
<evidence type="ECO:0000256" key="4">
    <source>
        <dbReference type="ARBA" id="ARBA00021948"/>
    </source>
</evidence>
<dbReference type="SUPFAM" id="SSF142823">
    <property type="entry name" value="ComB-like"/>
    <property type="match status" value="1"/>
</dbReference>
<dbReference type="PANTHER" id="PTHR37311">
    <property type="entry name" value="2-PHOSPHOSULFOLACTATE PHOSPHATASE-RELATED"/>
    <property type="match status" value="1"/>
</dbReference>
<protein>
    <recommendedName>
        <fullName evidence="4">Probable 2-phosphosulfolactate phosphatase</fullName>
        <ecNumber evidence="3">3.1.3.71</ecNumber>
    </recommendedName>
</protein>